<proteinExistence type="predicted"/>
<accession>A0ABQ0JG79</accession>
<sequence>MQRFSDRYLKAFSGTNFYRVRYYLTFVLNYKDSLTEGEAALADIIKTVTAALKGFDCHVLQVVESVAPDGASTHYHCEHTAFFSLFCSTTTISLNRFLQTKSKSKSPTATGTLDMTCWKYATPTTKPPSLRPSLKLGAFLSPQSLGCGTSF</sequence>
<name>A0ABQ0JG79_9VIBR</name>
<reference evidence="2" key="2">
    <citation type="submission" date="2014-09" db="EMBL/GenBank/DDBJ databases">
        <authorList>
            <consortium name="NBRP consortium"/>
            <person name="Sawabe T."/>
            <person name="Meirelles P."/>
            <person name="Nakanishi M."/>
            <person name="Sayaka M."/>
            <person name="Hattori M."/>
            <person name="Ohkuma M."/>
        </authorList>
    </citation>
    <scope>NUCLEOTIDE SEQUENCE [LARGE SCALE GENOMIC DNA]</scope>
    <source>
        <strain evidence="2">JCM 19239</strain>
    </source>
</reference>
<dbReference type="EMBL" id="BBMS01000033">
    <property type="protein sequence ID" value="GAL27743.1"/>
    <property type="molecule type" value="Genomic_DNA"/>
</dbReference>
<gene>
    <name evidence="1" type="ORF">JCM19239_1464</name>
</gene>
<dbReference type="Proteomes" id="UP000029223">
    <property type="component" value="Unassembled WGS sequence"/>
</dbReference>
<evidence type="ECO:0000313" key="2">
    <source>
        <dbReference type="Proteomes" id="UP000029223"/>
    </source>
</evidence>
<protein>
    <submittedName>
        <fullName evidence="1">Uncharacterized protein</fullName>
    </submittedName>
</protein>
<keyword evidence="2" id="KW-1185">Reference proteome</keyword>
<comment type="caution">
    <text evidence="1">The sequence shown here is derived from an EMBL/GenBank/DDBJ whole genome shotgun (WGS) entry which is preliminary data.</text>
</comment>
<reference evidence="2" key="1">
    <citation type="submission" date="2014-09" db="EMBL/GenBank/DDBJ databases">
        <title>Vibrio variabilis JCM 19239. (C206) whole genome shotgun sequence.</title>
        <authorList>
            <person name="Sawabe T."/>
            <person name="Meirelles P."/>
            <person name="Nakanishi M."/>
            <person name="Sayaka M."/>
            <person name="Hattori M."/>
            <person name="Ohkuma M."/>
        </authorList>
    </citation>
    <scope>NUCLEOTIDE SEQUENCE [LARGE SCALE GENOMIC DNA]</scope>
    <source>
        <strain evidence="2">JCM 19239</strain>
    </source>
</reference>
<evidence type="ECO:0000313" key="1">
    <source>
        <dbReference type="EMBL" id="GAL27743.1"/>
    </source>
</evidence>
<organism evidence="1 2">
    <name type="scientific">Vibrio variabilis</name>
    <dbReference type="NCBI Taxonomy" id="990271"/>
    <lineage>
        <taxon>Bacteria</taxon>
        <taxon>Pseudomonadati</taxon>
        <taxon>Pseudomonadota</taxon>
        <taxon>Gammaproteobacteria</taxon>
        <taxon>Vibrionales</taxon>
        <taxon>Vibrionaceae</taxon>
        <taxon>Vibrio</taxon>
    </lineage>
</organism>